<sequence length="59" mass="7009">METAIPFYGFIKLLHTTLDCNFRSKISCKTNTICKMSRGWKQDRIKDEKKEKHWKVSST</sequence>
<protein>
    <submittedName>
        <fullName evidence="1">Uncharacterized protein</fullName>
    </submittedName>
</protein>
<organism evidence="1 2">
    <name type="scientific">Nelumbo nucifera</name>
    <name type="common">Sacred lotus</name>
    <dbReference type="NCBI Taxonomy" id="4432"/>
    <lineage>
        <taxon>Eukaryota</taxon>
        <taxon>Viridiplantae</taxon>
        <taxon>Streptophyta</taxon>
        <taxon>Embryophyta</taxon>
        <taxon>Tracheophyta</taxon>
        <taxon>Spermatophyta</taxon>
        <taxon>Magnoliopsida</taxon>
        <taxon>Proteales</taxon>
        <taxon>Nelumbonaceae</taxon>
        <taxon>Nelumbo</taxon>
    </lineage>
</organism>
<gene>
    <name evidence="1" type="ORF">HUJ06_003918</name>
</gene>
<proteinExistence type="predicted"/>
<name>A0A822ZUW9_NELNU</name>
<dbReference type="EMBL" id="DUZY01000007">
    <property type="protein sequence ID" value="DAD45688.1"/>
    <property type="molecule type" value="Genomic_DNA"/>
</dbReference>
<reference evidence="1 2" key="1">
    <citation type="journal article" date="2020" name="Mol. Biol. Evol.">
        <title>Distinct Expression and Methylation Patterns for Genes with Different Fates following a Single Whole-Genome Duplication in Flowering Plants.</title>
        <authorList>
            <person name="Shi T."/>
            <person name="Rahmani R.S."/>
            <person name="Gugger P.F."/>
            <person name="Wang M."/>
            <person name="Li H."/>
            <person name="Zhang Y."/>
            <person name="Li Z."/>
            <person name="Wang Q."/>
            <person name="Van de Peer Y."/>
            <person name="Marchal K."/>
            <person name="Chen J."/>
        </authorList>
    </citation>
    <scope>NUCLEOTIDE SEQUENCE [LARGE SCALE GENOMIC DNA]</scope>
    <source>
        <tissue evidence="1">Leaf</tissue>
    </source>
</reference>
<evidence type="ECO:0000313" key="1">
    <source>
        <dbReference type="EMBL" id="DAD45688.1"/>
    </source>
</evidence>
<comment type="caution">
    <text evidence="1">The sequence shown here is derived from an EMBL/GenBank/DDBJ whole genome shotgun (WGS) entry which is preliminary data.</text>
</comment>
<keyword evidence="2" id="KW-1185">Reference proteome</keyword>
<dbReference type="AlphaFoldDB" id="A0A822ZUW9"/>
<dbReference type="Proteomes" id="UP000607653">
    <property type="component" value="Unassembled WGS sequence"/>
</dbReference>
<accession>A0A822ZUW9</accession>
<evidence type="ECO:0000313" key="2">
    <source>
        <dbReference type="Proteomes" id="UP000607653"/>
    </source>
</evidence>